<gene>
    <name evidence="1" type="ORF">KNV97_13625</name>
</gene>
<proteinExistence type="predicted"/>
<dbReference type="KEGG" id="vos:KNV97_13625"/>
<dbReference type="NCBIfam" id="TIGR01551">
    <property type="entry name" value="major_capsid_P2"/>
    <property type="match status" value="1"/>
</dbReference>
<keyword evidence="2" id="KW-1185">Reference proteome</keyword>
<sequence>MLNAVSTQYLQEFTSAVVESASAAAGSKMFNITPVMETKLRQAIMESDSFLGMISLQLVSQIKGQVIDVGGDGLATGRGDGKRFLADVNQEGNTYELTKTDSGAKILWELMTQWANSGSKDEWLKLMKASISRRFALDMLRIGFNGTSIAAVTDPVANPLGQDVNKGWLTVVKEKKPAQVLAAASLDATGATEDSYKNLDSLVQDLINTTIAPEHRNDPDLVVLVGHDLVAAEQHRLLESATVPTEHKAAQALAKTIAGRKAYTPSFFKGNQIWVTTPKNLQILTQEGTQWRRQVNDEDELCYKQNHIRMEGYAVGNMKKFAAIEAVTVVEPAAA</sequence>
<accession>A0A975UCP4</accession>
<dbReference type="Pfam" id="PF05125">
    <property type="entry name" value="Phage_cap_P2"/>
    <property type="match status" value="1"/>
</dbReference>
<organism evidence="1 2">
    <name type="scientific">Vibrio ostreae</name>
    <dbReference type="NCBI Taxonomy" id="2841925"/>
    <lineage>
        <taxon>Bacteria</taxon>
        <taxon>Pseudomonadati</taxon>
        <taxon>Pseudomonadota</taxon>
        <taxon>Gammaproteobacteria</taxon>
        <taxon>Vibrionales</taxon>
        <taxon>Vibrionaceae</taxon>
        <taxon>Vibrio</taxon>
    </lineage>
</organism>
<dbReference type="RefSeq" id="WP_218563366.1">
    <property type="nucleotide sequence ID" value="NZ_CP076643.1"/>
</dbReference>
<dbReference type="Proteomes" id="UP000694232">
    <property type="component" value="Chromosome 1"/>
</dbReference>
<evidence type="ECO:0000313" key="2">
    <source>
        <dbReference type="Proteomes" id="UP000694232"/>
    </source>
</evidence>
<dbReference type="InterPro" id="IPR006441">
    <property type="entry name" value="Phage_P2_GpN"/>
</dbReference>
<reference evidence="1" key="1">
    <citation type="submission" date="2021-06" db="EMBL/GenBank/DDBJ databases">
        <title>Vibrio nov. sp., novel gut bacterium isolated from Yellow Sea oyster.</title>
        <authorList>
            <person name="Muhammad N."/>
            <person name="Nguyen T.H."/>
            <person name="Lee Y.-J."/>
            <person name="Ko J."/>
            <person name="Kim S.-G."/>
        </authorList>
    </citation>
    <scope>NUCLEOTIDE SEQUENCE</scope>
    <source>
        <strain evidence="1">OG9-811</strain>
    </source>
</reference>
<dbReference type="AlphaFoldDB" id="A0A975UCP4"/>
<protein>
    <submittedName>
        <fullName evidence="1">Phage major capsid protein, P2 family</fullName>
    </submittedName>
</protein>
<name>A0A975UCP4_9VIBR</name>
<dbReference type="EMBL" id="CP076643">
    <property type="protein sequence ID" value="QXO19220.1"/>
    <property type="molecule type" value="Genomic_DNA"/>
</dbReference>
<evidence type="ECO:0000313" key="1">
    <source>
        <dbReference type="EMBL" id="QXO19220.1"/>
    </source>
</evidence>